<evidence type="ECO:0000313" key="2">
    <source>
        <dbReference type="Proteomes" id="UP000053558"/>
    </source>
</evidence>
<dbReference type="Proteomes" id="UP000053558">
    <property type="component" value="Unassembled WGS sequence"/>
</dbReference>
<dbReference type="GeneID" id="19211267"/>
<reference evidence="2" key="1">
    <citation type="journal article" date="2012" name="Science">
        <title>The Paleozoic origin of enzymatic lignin decomposition reconstructed from 31 fungal genomes.</title>
        <authorList>
            <person name="Floudas D."/>
            <person name="Binder M."/>
            <person name="Riley R."/>
            <person name="Barry K."/>
            <person name="Blanchette R.A."/>
            <person name="Henrissat B."/>
            <person name="Martinez A.T."/>
            <person name="Otillar R."/>
            <person name="Spatafora J.W."/>
            <person name="Yadav J.S."/>
            <person name="Aerts A."/>
            <person name="Benoit I."/>
            <person name="Boyd A."/>
            <person name="Carlson A."/>
            <person name="Copeland A."/>
            <person name="Coutinho P.M."/>
            <person name="de Vries R.P."/>
            <person name="Ferreira P."/>
            <person name="Findley K."/>
            <person name="Foster B."/>
            <person name="Gaskell J."/>
            <person name="Glotzer D."/>
            <person name="Gorecki P."/>
            <person name="Heitman J."/>
            <person name="Hesse C."/>
            <person name="Hori C."/>
            <person name="Igarashi K."/>
            <person name="Jurgens J.A."/>
            <person name="Kallen N."/>
            <person name="Kersten P."/>
            <person name="Kohler A."/>
            <person name="Kuees U."/>
            <person name="Kumar T.K.A."/>
            <person name="Kuo A."/>
            <person name="LaButti K."/>
            <person name="Larrondo L.F."/>
            <person name="Lindquist E."/>
            <person name="Ling A."/>
            <person name="Lombard V."/>
            <person name="Lucas S."/>
            <person name="Lundell T."/>
            <person name="Martin R."/>
            <person name="McLaughlin D.J."/>
            <person name="Morgenstern I."/>
            <person name="Morin E."/>
            <person name="Murat C."/>
            <person name="Nagy L.G."/>
            <person name="Nolan M."/>
            <person name="Ohm R.A."/>
            <person name="Patyshakuliyeva A."/>
            <person name="Rokas A."/>
            <person name="Ruiz-Duenas F.J."/>
            <person name="Sabat G."/>
            <person name="Salamov A."/>
            <person name="Samejima M."/>
            <person name="Schmutz J."/>
            <person name="Slot J.C."/>
            <person name="St John F."/>
            <person name="Stenlid J."/>
            <person name="Sun H."/>
            <person name="Sun S."/>
            <person name="Syed K."/>
            <person name="Tsang A."/>
            <person name="Wiebenga A."/>
            <person name="Young D."/>
            <person name="Pisabarro A."/>
            <person name="Eastwood D.C."/>
            <person name="Martin F."/>
            <person name="Cullen D."/>
            <person name="Grigoriev I.V."/>
            <person name="Hibbett D.S."/>
        </authorList>
    </citation>
    <scope>NUCLEOTIDE SEQUENCE [LARGE SCALE GENOMIC DNA]</scope>
    <source>
        <strain evidence="2">RWD-64-598 SS2</strain>
    </source>
</reference>
<organism evidence="1 2">
    <name type="scientific">Coniophora puteana (strain RWD-64-598)</name>
    <name type="common">Brown rot fungus</name>
    <dbReference type="NCBI Taxonomy" id="741705"/>
    <lineage>
        <taxon>Eukaryota</taxon>
        <taxon>Fungi</taxon>
        <taxon>Dikarya</taxon>
        <taxon>Basidiomycota</taxon>
        <taxon>Agaricomycotina</taxon>
        <taxon>Agaricomycetes</taxon>
        <taxon>Agaricomycetidae</taxon>
        <taxon>Boletales</taxon>
        <taxon>Coniophorineae</taxon>
        <taxon>Coniophoraceae</taxon>
        <taxon>Coniophora</taxon>
    </lineage>
</organism>
<dbReference type="EMBL" id="JH711575">
    <property type="protein sequence ID" value="EIW84381.1"/>
    <property type="molecule type" value="Genomic_DNA"/>
</dbReference>
<keyword evidence="2" id="KW-1185">Reference proteome</keyword>
<name>A0A5M3N0G1_CONPW</name>
<evidence type="ECO:0000313" key="1">
    <source>
        <dbReference type="EMBL" id="EIW84381.1"/>
    </source>
</evidence>
<dbReference type="RefSeq" id="XP_007766091.1">
    <property type="nucleotide sequence ID" value="XM_007767901.1"/>
</dbReference>
<sequence length="93" mass="9916">MDPGATPVAVGGTMLYNAQRGIVGIVIDVFTRCVVTRVPFNDDNDQVTTNRVLSSTPFPGSQASLLRSPSQPNLDFWIGTTNAKSTTSISLQC</sequence>
<dbReference type="AlphaFoldDB" id="A0A5M3N0G1"/>
<gene>
    <name evidence="1" type="ORF">CONPUDRAFT_88636</name>
</gene>
<accession>A0A5M3N0G1</accession>
<dbReference type="KEGG" id="cput:CONPUDRAFT_88636"/>
<proteinExistence type="predicted"/>
<protein>
    <submittedName>
        <fullName evidence="1">Uncharacterized protein</fullName>
    </submittedName>
</protein>
<comment type="caution">
    <text evidence="1">The sequence shown here is derived from an EMBL/GenBank/DDBJ whole genome shotgun (WGS) entry which is preliminary data.</text>
</comment>